<accession>A0A513ZYL5</accession>
<reference evidence="1 2" key="1">
    <citation type="submission" date="2019-04" db="EMBL/GenBank/DDBJ databases">
        <title>Complete genome sequence of Pantoea sp. infecting bacteriophage vB_PagM_PSKM.</title>
        <authorList>
            <person name="Truncaite L."/>
            <person name="Simoliuniene M."/>
            <person name="Zajanckauskaite A."/>
            <person name="Meskys R."/>
            <person name="Simoliunas E."/>
        </authorList>
    </citation>
    <scope>NUCLEOTIDE SEQUENCE [LARGE SCALE GENOMIC DNA]</scope>
    <source>
        <strain evidence="1">PSKM</strain>
    </source>
</reference>
<name>A0A513ZYL5_9CAUD</name>
<organism evidence="1 2">
    <name type="scientific">Pantoea phage vB_PagM_PSKM</name>
    <dbReference type="NCBI Taxonomy" id="2588094"/>
    <lineage>
        <taxon>Viruses</taxon>
        <taxon>Duplodnaviria</taxon>
        <taxon>Heunggongvirae</taxon>
        <taxon>Uroviricota</taxon>
        <taxon>Caudoviricetes</taxon>
        <taxon>Dibbivirus</taxon>
        <taxon>Dibbivirus PSKM</taxon>
    </lineage>
</organism>
<sequence>MVMKAYGGAAAFAKRFNIPFSGVRSWKRIPYTVAERIHNDRPRLFTAIFCRPDLKWDKGKLRGSYMAGNKKKVYS</sequence>
<dbReference type="EMBL" id="MK798144">
    <property type="protein sequence ID" value="QDH45793.1"/>
    <property type="molecule type" value="Genomic_DNA"/>
</dbReference>
<protein>
    <submittedName>
        <fullName evidence="1">Putative transcriptional regulator</fullName>
    </submittedName>
</protein>
<gene>
    <name evidence="1" type="ORF">PSKM_gp36</name>
</gene>
<keyword evidence="2" id="KW-1185">Reference proteome</keyword>
<proteinExistence type="predicted"/>
<evidence type="ECO:0000313" key="2">
    <source>
        <dbReference type="Proteomes" id="UP000318728"/>
    </source>
</evidence>
<dbReference type="Proteomes" id="UP000318728">
    <property type="component" value="Segment"/>
</dbReference>
<evidence type="ECO:0000313" key="1">
    <source>
        <dbReference type="EMBL" id="QDH45793.1"/>
    </source>
</evidence>